<evidence type="ECO:0000256" key="2">
    <source>
        <dbReference type="ARBA" id="ARBA00023125"/>
    </source>
</evidence>
<proteinExistence type="predicted"/>
<dbReference type="Gene3D" id="3.40.50.2300">
    <property type="match status" value="1"/>
</dbReference>
<evidence type="ECO:0000256" key="1">
    <source>
        <dbReference type="ARBA" id="ARBA00022553"/>
    </source>
</evidence>
<dbReference type="EMBL" id="JBBUTG010000002">
    <property type="protein sequence ID" value="MEK8030295.1"/>
    <property type="molecule type" value="Genomic_DNA"/>
</dbReference>
<dbReference type="InterPro" id="IPR058245">
    <property type="entry name" value="NreC/VraR/RcsB-like_REC"/>
</dbReference>
<dbReference type="SMART" id="SM00448">
    <property type="entry name" value="REC"/>
    <property type="match status" value="1"/>
</dbReference>
<dbReference type="PROSITE" id="PS50110">
    <property type="entry name" value="RESPONSE_REGULATORY"/>
    <property type="match status" value="1"/>
</dbReference>
<feature type="region of interest" description="Disordered" evidence="4">
    <location>
        <begin position="133"/>
        <end position="155"/>
    </location>
</feature>
<dbReference type="InterPro" id="IPR016032">
    <property type="entry name" value="Sig_transdc_resp-reg_C-effctor"/>
</dbReference>
<dbReference type="RefSeq" id="WP_341424643.1">
    <property type="nucleotide sequence ID" value="NZ_JBBUTG010000002.1"/>
</dbReference>
<gene>
    <name evidence="7" type="ORF">AACH06_05615</name>
</gene>
<dbReference type="InterPro" id="IPR011006">
    <property type="entry name" value="CheY-like_superfamily"/>
</dbReference>
<accession>A0ABU9BK16</accession>
<evidence type="ECO:0000259" key="5">
    <source>
        <dbReference type="PROSITE" id="PS50043"/>
    </source>
</evidence>
<evidence type="ECO:0000313" key="8">
    <source>
        <dbReference type="Proteomes" id="UP001371218"/>
    </source>
</evidence>
<name>A0ABU9BK16_9BURK</name>
<reference evidence="7 8" key="1">
    <citation type="submission" date="2024-04" db="EMBL/GenBank/DDBJ databases">
        <title>Novel species of the genus Ideonella isolated from streams.</title>
        <authorList>
            <person name="Lu H."/>
        </authorList>
    </citation>
    <scope>NUCLEOTIDE SEQUENCE [LARGE SCALE GENOMIC DNA]</scope>
    <source>
        <strain evidence="7 8">DXS29W</strain>
    </source>
</reference>
<dbReference type="InterPro" id="IPR001789">
    <property type="entry name" value="Sig_transdc_resp-reg_receiver"/>
</dbReference>
<feature type="modified residue" description="4-aspartylphosphate" evidence="3">
    <location>
        <position position="54"/>
    </location>
</feature>
<dbReference type="SMART" id="SM00421">
    <property type="entry name" value="HTH_LUXR"/>
    <property type="match status" value="1"/>
</dbReference>
<keyword evidence="2" id="KW-0238">DNA-binding</keyword>
<dbReference type="Pfam" id="PF00196">
    <property type="entry name" value="GerE"/>
    <property type="match status" value="1"/>
</dbReference>
<dbReference type="PRINTS" id="PR00038">
    <property type="entry name" value="HTHLUXR"/>
</dbReference>
<dbReference type="CDD" id="cd06170">
    <property type="entry name" value="LuxR_C_like"/>
    <property type="match status" value="1"/>
</dbReference>
<dbReference type="InterPro" id="IPR000792">
    <property type="entry name" value="Tscrpt_reg_LuxR_C"/>
</dbReference>
<feature type="domain" description="Response regulatory" evidence="6">
    <location>
        <begin position="2"/>
        <end position="119"/>
    </location>
</feature>
<dbReference type="CDD" id="cd17535">
    <property type="entry name" value="REC_NarL-like"/>
    <property type="match status" value="1"/>
</dbReference>
<evidence type="ECO:0000256" key="4">
    <source>
        <dbReference type="SAM" id="MobiDB-lite"/>
    </source>
</evidence>
<evidence type="ECO:0000259" key="6">
    <source>
        <dbReference type="PROSITE" id="PS50110"/>
    </source>
</evidence>
<dbReference type="Proteomes" id="UP001371218">
    <property type="component" value="Unassembled WGS sequence"/>
</dbReference>
<feature type="domain" description="HTH luxR-type" evidence="5">
    <location>
        <begin position="155"/>
        <end position="220"/>
    </location>
</feature>
<comment type="caution">
    <text evidence="7">The sequence shown here is derived from an EMBL/GenBank/DDBJ whole genome shotgun (WGS) entry which is preliminary data.</text>
</comment>
<dbReference type="SUPFAM" id="SSF46894">
    <property type="entry name" value="C-terminal effector domain of the bipartite response regulators"/>
    <property type="match status" value="1"/>
</dbReference>
<dbReference type="Pfam" id="PF00072">
    <property type="entry name" value="Response_reg"/>
    <property type="match status" value="1"/>
</dbReference>
<dbReference type="PANTHER" id="PTHR43214">
    <property type="entry name" value="TWO-COMPONENT RESPONSE REGULATOR"/>
    <property type="match status" value="1"/>
</dbReference>
<keyword evidence="1 3" id="KW-0597">Phosphoprotein</keyword>
<dbReference type="InterPro" id="IPR039420">
    <property type="entry name" value="WalR-like"/>
</dbReference>
<protein>
    <submittedName>
        <fullName evidence="7">Response regulator transcription factor</fullName>
    </submittedName>
</protein>
<evidence type="ECO:0000313" key="7">
    <source>
        <dbReference type="EMBL" id="MEK8030295.1"/>
    </source>
</evidence>
<dbReference type="PROSITE" id="PS50043">
    <property type="entry name" value="HTH_LUXR_2"/>
    <property type="match status" value="1"/>
</dbReference>
<organism evidence="7 8">
    <name type="scientific">Ideonella lacteola</name>
    <dbReference type="NCBI Taxonomy" id="2984193"/>
    <lineage>
        <taxon>Bacteria</taxon>
        <taxon>Pseudomonadati</taxon>
        <taxon>Pseudomonadota</taxon>
        <taxon>Betaproteobacteria</taxon>
        <taxon>Burkholderiales</taxon>
        <taxon>Sphaerotilaceae</taxon>
        <taxon>Ideonella</taxon>
    </lineage>
</organism>
<sequence length="229" mass="24476">MKVLLVDDHPLILSALKAMIENLSPGVVVNAVSSAREARFTLGVQKDHDLMLLDLQLGDANGFDLLTEVRQTDPELSVVVLSSSDRASDVIHAIDLGAMGFLPKRMTTEDLAEALRLVMAGGIYVPTMTVNPVRDADEPPPAAEAPAPATGESLPSFEELGITPRQADVLTLLLQGKSNKDIARRLGLSVETIKDHVQAVLRALGVSSRTQAVLAVGQMTQKRRGTASR</sequence>
<keyword evidence="8" id="KW-1185">Reference proteome</keyword>
<evidence type="ECO:0000256" key="3">
    <source>
        <dbReference type="PROSITE-ProRule" id="PRU00169"/>
    </source>
</evidence>
<dbReference type="SUPFAM" id="SSF52172">
    <property type="entry name" value="CheY-like"/>
    <property type="match status" value="1"/>
</dbReference>